<dbReference type="Pfam" id="PF00512">
    <property type="entry name" value="HisKA"/>
    <property type="match status" value="1"/>
</dbReference>
<keyword evidence="7" id="KW-0812">Transmembrane</keyword>
<dbReference type="GO" id="GO:0000155">
    <property type="term" value="F:phosphorelay sensor kinase activity"/>
    <property type="evidence" value="ECO:0007669"/>
    <property type="project" value="InterPro"/>
</dbReference>
<reference evidence="10 11" key="1">
    <citation type="submission" date="2018-07" db="EMBL/GenBank/DDBJ databases">
        <title>Chitinophaga K2CV101002-2 sp. nov., isolated from a monsoon evergreen broad-leaved forest soil.</title>
        <authorList>
            <person name="Lv Y."/>
        </authorList>
    </citation>
    <scope>NUCLEOTIDE SEQUENCE [LARGE SCALE GENOMIC DNA]</scope>
    <source>
        <strain evidence="10 11">GDMCC 1.1288</strain>
    </source>
</reference>
<dbReference type="CDD" id="cd17546">
    <property type="entry name" value="REC_hyHK_CKI1_RcsC-like"/>
    <property type="match status" value="1"/>
</dbReference>
<dbReference type="EC" id="2.7.13.3" evidence="2"/>
<dbReference type="PANTHER" id="PTHR43047">
    <property type="entry name" value="TWO-COMPONENT HISTIDINE PROTEIN KINASE"/>
    <property type="match status" value="1"/>
</dbReference>
<dbReference type="SMART" id="SM00448">
    <property type="entry name" value="REC"/>
    <property type="match status" value="1"/>
</dbReference>
<dbReference type="PRINTS" id="PR00344">
    <property type="entry name" value="BCTRLSENSOR"/>
</dbReference>
<dbReference type="Proteomes" id="UP000260644">
    <property type="component" value="Unassembled WGS sequence"/>
</dbReference>
<keyword evidence="11" id="KW-1185">Reference proteome</keyword>
<name>A0A3E1YHG9_9BACT</name>
<evidence type="ECO:0000313" key="11">
    <source>
        <dbReference type="Proteomes" id="UP000260644"/>
    </source>
</evidence>
<dbReference type="InterPro" id="IPR036890">
    <property type="entry name" value="HATPase_C_sf"/>
</dbReference>
<dbReference type="SUPFAM" id="SSF55874">
    <property type="entry name" value="ATPase domain of HSP90 chaperone/DNA topoisomerase II/histidine kinase"/>
    <property type="match status" value="1"/>
</dbReference>
<dbReference type="FunFam" id="3.30.565.10:FF:000006">
    <property type="entry name" value="Sensor histidine kinase WalK"/>
    <property type="match status" value="1"/>
</dbReference>
<dbReference type="RefSeq" id="WP_116974025.1">
    <property type="nucleotide sequence ID" value="NZ_QPMM01000001.1"/>
</dbReference>
<dbReference type="InterPro" id="IPR003661">
    <property type="entry name" value="HisK_dim/P_dom"/>
</dbReference>
<evidence type="ECO:0000256" key="2">
    <source>
        <dbReference type="ARBA" id="ARBA00012438"/>
    </source>
</evidence>
<dbReference type="OrthoDB" id="9811889at2"/>
<feature type="domain" description="Histidine kinase" evidence="8">
    <location>
        <begin position="344"/>
        <end position="553"/>
    </location>
</feature>
<dbReference type="CDD" id="cd00082">
    <property type="entry name" value="HisKA"/>
    <property type="match status" value="1"/>
</dbReference>
<dbReference type="InterPro" id="IPR005467">
    <property type="entry name" value="His_kinase_dom"/>
</dbReference>
<organism evidence="10 11">
    <name type="scientific">Chitinophaga silvatica</name>
    <dbReference type="NCBI Taxonomy" id="2282649"/>
    <lineage>
        <taxon>Bacteria</taxon>
        <taxon>Pseudomonadati</taxon>
        <taxon>Bacteroidota</taxon>
        <taxon>Chitinophagia</taxon>
        <taxon>Chitinophagales</taxon>
        <taxon>Chitinophagaceae</taxon>
        <taxon>Chitinophaga</taxon>
    </lineage>
</organism>
<dbReference type="InterPro" id="IPR004358">
    <property type="entry name" value="Sig_transdc_His_kin-like_C"/>
</dbReference>
<dbReference type="AlphaFoldDB" id="A0A3E1YHG9"/>
<dbReference type="PANTHER" id="PTHR43047:SF64">
    <property type="entry name" value="HISTIDINE KINASE CONTAINING CHEY-HOMOLOGOUS RECEIVER DOMAIN AND PAS DOMAIN-RELATED"/>
    <property type="match status" value="1"/>
</dbReference>
<dbReference type="SMART" id="SM00388">
    <property type="entry name" value="HisKA"/>
    <property type="match status" value="1"/>
</dbReference>
<keyword evidence="7" id="KW-1133">Transmembrane helix</keyword>
<evidence type="ECO:0000256" key="3">
    <source>
        <dbReference type="ARBA" id="ARBA00022553"/>
    </source>
</evidence>
<feature type="modified residue" description="4-aspartylphosphate" evidence="6">
    <location>
        <position position="630"/>
    </location>
</feature>
<evidence type="ECO:0000256" key="6">
    <source>
        <dbReference type="PROSITE-ProRule" id="PRU00169"/>
    </source>
</evidence>
<keyword evidence="3 6" id="KW-0597">Phosphoprotein</keyword>
<dbReference type="Pfam" id="PF00072">
    <property type="entry name" value="Response_reg"/>
    <property type="match status" value="1"/>
</dbReference>
<sequence>MYTSQEKAFVRYAMLTIMVIVLLTFFMIIMLRKKESQQLGIVVQNLTSSSREAEHIDKSIQLLYSADNSFRLYTITYNRDYLRDYTQKLQLVGAHIDTAMQQENKSTLTQLLVNKQHASEMFLHTKRYVDSLLTLAQSWDTTALMPVPLQQLNLQPALVTKASKADTLITSTTVESKNKKALFGRIREAISNKPKSQTSKQVVIAYQKPQQEKAFTNSQLQHIQQAYSQFIKNAAASHQQLKEKEYALVTTNERLFSNLLSYLTDLQLELRDAENTRQSKLKAAAQSSLYELNQHTNWEVPLILLLAGIIIFGIIKLYRYDLALLKSKRQAERLAQQKSDFAATISHEIRTPVQSLIGYSRLLGNEEGPYITAIQHSAEMLLQVVNNVLDYSRMEAKEPILKKEKFSPRIAIEDVTDTLAIHASEKGLKFSVNIFFPSNMLVMGDSFRLKQIITNLTANAIKYTESGEVNITAYLREGNLLQVSVKDTGPGISHKELPLVFNAFTQGKNHYQKGSGLGLHITKKIVELHNGKIQVESLPGKGTTFSFEIHYTPVTKVPATKKIIVPVANTTMEPFLPSNIRLLIVEDSILNQKLLTLMLNKLHASFVIVSSAEEALNIYQQEAFDFILTDIDLPGIDGLMLTQLVRALPDAKKAAITIIAITGNVLEDDIALYLRSGMNDYIMKPYREEDILEKINRHHQTA</sequence>
<comment type="catalytic activity">
    <reaction evidence="1">
        <text>ATP + protein L-histidine = ADP + protein N-phospho-L-histidine.</text>
        <dbReference type="EC" id="2.7.13.3"/>
    </reaction>
</comment>
<dbReference type="Gene3D" id="3.40.50.2300">
    <property type="match status" value="1"/>
</dbReference>
<feature type="transmembrane region" description="Helical" evidence="7">
    <location>
        <begin position="12"/>
        <end position="31"/>
    </location>
</feature>
<feature type="domain" description="Response regulatory" evidence="9">
    <location>
        <begin position="581"/>
        <end position="699"/>
    </location>
</feature>
<dbReference type="InterPro" id="IPR036097">
    <property type="entry name" value="HisK_dim/P_sf"/>
</dbReference>
<proteinExistence type="predicted"/>
<dbReference type="InterPro" id="IPR001789">
    <property type="entry name" value="Sig_transdc_resp-reg_receiver"/>
</dbReference>
<comment type="caution">
    <text evidence="10">The sequence shown here is derived from an EMBL/GenBank/DDBJ whole genome shotgun (WGS) entry which is preliminary data.</text>
</comment>
<evidence type="ECO:0000256" key="1">
    <source>
        <dbReference type="ARBA" id="ARBA00000085"/>
    </source>
</evidence>
<dbReference type="SMART" id="SM00387">
    <property type="entry name" value="HATPase_c"/>
    <property type="match status" value="1"/>
</dbReference>
<dbReference type="PROSITE" id="PS50109">
    <property type="entry name" value="HIS_KIN"/>
    <property type="match status" value="1"/>
</dbReference>
<protein>
    <recommendedName>
        <fullName evidence="2">histidine kinase</fullName>
        <ecNumber evidence="2">2.7.13.3</ecNumber>
    </recommendedName>
</protein>
<keyword evidence="4" id="KW-0808">Transferase</keyword>
<evidence type="ECO:0000259" key="8">
    <source>
        <dbReference type="PROSITE" id="PS50109"/>
    </source>
</evidence>
<dbReference type="PROSITE" id="PS50110">
    <property type="entry name" value="RESPONSE_REGULATORY"/>
    <property type="match status" value="1"/>
</dbReference>
<accession>A0A3E1YHG9</accession>
<dbReference type="SUPFAM" id="SSF52172">
    <property type="entry name" value="CheY-like"/>
    <property type="match status" value="1"/>
</dbReference>
<evidence type="ECO:0000256" key="4">
    <source>
        <dbReference type="ARBA" id="ARBA00022679"/>
    </source>
</evidence>
<evidence type="ECO:0000256" key="5">
    <source>
        <dbReference type="ARBA" id="ARBA00022777"/>
    </source>
</evidence>
<dbReference type="CDD" id="cd16922">
    <property type="entry name" value="HATPase_EvgS-ArcB-TorS-like"/>
    <property type="match status" value="1"/>
</dbReference>
<evidence type="ECO:0000313" key="10">
    <source>
        <dbReference type="EMBL" id="RFS26831.1"/>
    </source>
</evidence>
<evidence type="ECO:0000256" key="7">
    <source>
        <dbReference type="SAM" id="Phobius"/>
    </source>
</evidence>
<dbReference type="Pfam" id="PF02518">
    <property type="entry name" value="HATPase_c"/>
    <property type="match status" value="1"/>
</dbReference>
<evidence type="ECO:0000259" key="9">
    <source>
        <dbReference type="PROSITE" id="PS50110"/>
    </source>
</evidence>
<dbReference type="EMBL" id="QPMM01000001">
    <property type="protein sequence ID" value="RFS26831.1"/>
    <property type="molecule type" value="Genomic_DNA"/>
</dbReference>
<dbReference type="Gene3D" id="1.10.287.130">
    <property type="match status" value="1"/>
</dbReference>
<keyword evidence="7" id="KW-0472">Membrane</keyword>
<dbReference type="InterPro" id="IPR003594">
    <property type="entry name" value="HATPase_dom"/>
</dbReference>
<dbReference type="Gene3D" id="3.30.565.10">
    <property type="entry name" value="Histidine kinase-like ATPase, C-terminal domain"/>
    <property type="match status" value="1"/>
</dbReference>
<dbReference type="SUPFAM" id="SSF47384">
    <property type="entry name" value="Homodimeric domain of signal transducing histidine kinase"/>
    <property type="match status" value="1"/>
</dbReference>
<dbReference type="InterPro" id="IPR011006">
    <property type="entry name" value="CheY-like_superfamily"/>
</dbReference>
<gene>
    <name evidence="10" type="ORF">DVR12_03330</name>
</gene>
<keyword evidence="5" id="KW-0418">Kinase</keyword>